<name>X1NSW4_9ZZZZ</name>
<dbReference type="EMBL" id="BARV01042281">
    <property type="protein sequence ID" value="GAI47122.1"/>
    <property type="molecule type" value="Genomic_DNA"/>
</dbReference>
<organism evidence="2">
    <name type="scientific">marine sediment metagenome</name>
    <dbReference type="NCBI Taxonomy" id="412755"/>
    <lineage>
        <taxon>unclassified sequences</taxon>
        <taxon>metagenomes</taxon>
        <taxon>ecological metagenomes</taxon>
    </lineage>
</organism>
<comment type="caution">
    <text evidence="2">The sequence shown here is derived from an EMBL/GenBank/DDBJ whole genome shotgun (WGS) entry which is preliminary data.</text>
</comment>
<reference evidence="2" key="1">
    <citation type="journal article" date="2014" name="Front. Microbiol.">
        <title>High frequency of phylogenetically diverse reductive dehalogenase-homologous genes in deep subseafloor sedimentary metagenomes.</title>
        <authorList>
            <person name="Kawai M."/>
            <person name="Futagami T."/>
            <person name="Toyoda A."/>
            <person name="Takaki Y."/>
            <person name="Nishi S."/>
            <person name="Hori S."/>
            <person name="Arai W."/>
            <person name="Tsubouchi T."/>
            <person name="Morono Y."/>
            <person name="Uchiyama I."/>
            <person name="Ito T."/>
            <person name="Fujiyama A."/>
            <person name="Inagaki F."/>
            <person name="Takami H."/>
        </authorList>
    </citation>
    <scope>NUCLEOTIDE SEQUENCE</scope>
    <source>
        <strain evidence="2">Expedition CK06-06</strain>
    </source>
</reference>
<keyword evidence="1" id="KW-1133">Transmembrane helix</keyword>
<feature type="transmembrane region" description="Helical" evidence="1">
    <location>
        <begin position="12"/>
        <end position="34"/>
    </location>
</feature>
<protein>
    <submittedName>
        <fullName evidence="2">Uncharacterized protein</fullName>
    </submittedName>
</protein>
<dbReference type="AlphaFoldDB" id="X1NSW4"/>
<sequence>MIGLDFFLDRFGIFLSALFIFIGLMSFIYSLVTIKQKGHRLEYYLMLLLIVGSGVGVA</sequence>
<evidence type="ECO:0000313" key="2">
    <source>
        <dbReference type="EMBL" id="GAI47122.1"/>
    </source>
</evidence>
<evidence type="ECO:0000256" key="1">
    <source>
        <dbReference type="SAM" id="Phobius"/>
    </source>
</evidence>
<keyword evidence="1" id="KW-0812">Transmembrane</keyword>
<feature type="non-terminal residue" evidence="2">
    <location>
        <position position="58"/>
    </location>
</feature>
<keyword evidence="1" id="KW-0472">Membrane</keyword>
<accession>X1NSW4</accession>
<gene>
    <name evidence="2" type="ORF">S06H3_63653</name>
</gene>
<proteinExistence type="predicted"/>